<sequence length="547" mass="57807">MESAIVGINVFGAVALLLYGLAQVKDGMSRAWGARLRTGLAAGTRGGLRSFAAGFVATVALQSSTATALMVASFVEKELIAPAMAQVVLLGANVGTAATAWIVALGLGWLSPLLILAGVALGRTRSSARSGAGSAVVGIGLMLLSLHLLANATDPLLQSPALGAFLAMLDNAWPVALFFAAALAVLASSSLAIVVLILSLASAGGISTSLVVVLVLGANLGGAVPPVLATLGASADARRVTIGNLIVRAIGCVIALPLAGYCAEFMELARLSPQKLAVDAHLLFNLAVAMIAFPVSPLLYRLTASLIPQETESDIGPRYLDMEALARPVAALAGAGREVMAVGDLIEGMLVRALDALKGNDLSMLADISMLEGRVDRIQHEIKLYVSRVGKDDMTEDDHRRARHIVDYAINLEHIGDIIEKGLHPEIAKKISRGLRFSEDGQGELVRLFAITLDNMRMAQAVFATGDAELARRLVEVKEEVRRLEKQSAECHLQRLREGRLDSMQTSSLHLDMLRDLKRINAHVASVAHPILDDSGLLIESRIRQPV</sequence>
<accession>A0AAW9TPR1</accession>
<evidence type="ECO:0000313" key="9">
    <source>
        <dbReference type="EMBL" id="MQW34082.1"/>
    </source>
</evidence>
<feature type="domain" description="PhoU" evidence="8">
    <location>
        <begin position="446"/>
        <end position="529"/>
    </location>
</feature>
<dbReference type="GO" id="GO:0005886">
    <property type="term" value="C:plasma membrane"/>
    <property type="evidence" value="ECO:0007669"/>
    <property type="project" value="UniProtKB-SubCell"/>
</dbReference>
<keyword evidence="5 7" id="KW-0472">Membrane</keyword>
<evidence type="ECO:0000313" key="10">
    <source>
        <dbReference type="Proteomes" id="UP000429484"/>
    </source>
</evidence>
<feature type="transmembrane region" description="Helical" evidence="7">
    <location>
        <begin position="282"/>
        <end position="300"/>
    </location>
</feature>
<keyword evidence="6" id="KW-0175">Coiled coil</keyword>
<dbReference type="NCBIfam" id="TIGR01013">
    <property type="entry name" value="2a58"/>
    <property type="match status" value="1"/>
</dbReference>
<dbReference type="RefSeq" id="WP_010975066.1">
    <property type="nucleotide sequence ID" value="NZ_CP019586.1"/>
</dbReference>
<gene>
    <name evidence="9" type="ORF">GHK53_15145</name>
</gene>
<name>A0AAW9TPR1_RHIML</name>
<evidence type="ECO:0000256" key="3">
    <source>
        <dbReference type="ARBA" id="ARBA00022692"/>
    </source>
</evidence>
<dbReference type="Pfam" id="PF02690">
    <property type="entry name" value="Na_Pi_cotrans"/>
    <property type="match status" value="1"/>
</dbReference>
<feature type="transmembrane region" description="Helical" evidence="7">
    <location>
        <begin position="210"/>
        <end position="233"/>
    </location>
</feature>
<dbReference type="PANTHER" id="PTHR10010:SF46">
    <property type="entry name" value="SODIUM-DEPENDENT PHOSPHATE TRANSPORT PROTEIN 2B"/>
    <property type="match status" value="1"/>
</dbReference>
<dbReference type="Gene3D" id="1.20.58.220">
    <property type="entry name" value="Phosphate transport system protein phou homolog 2, domain 2"/>
    <property type="match status" value="1"/>
</dbReference>
<organism evidence="9 10">
    <name type="scientific">Rhizobium meliloti</name>
    <name type="common">Ensifer meliloti</name>
    <name type="synonym">Sinorhizobium meliloti</name>
    <dbReference type="NCBI Taxonomy" id="382"/>
    <lineage>
        <taxon>Bacteria</taxon>
        <taxon>Pseudomonadati</taxon>
        <taxon>Pseudomonadota</taxon>
        <taxon>Alphaproteobacteria</taxon>
        <taxon>Hyphomicrobiales</taxon>
        <taxon>Rhizobiaceae</taxon>
        <taxon>Sinorhizobium/Ensifer group</taxon>
        <taxon>Sinorhizobium</taxon>
    </lineage>
</organism>
<dbReference type="AlphaFoldDB" id="A0AAW9TPR1"/>
<dbReference type="NCBIfam" id="NF037997">
    <property type="entry name" value="Na_Pi_symport"/>
    <property type="match status" value="1"/>
</dbReference>
<evidence type="ECO:0000256" key="1">
    <source>
        <dbReference type="ARBA" id="ARBA00004651"/>
    </source>
</evidence>
<dbReference type="EMBL" id="WISR01000146">
    <property type="protein sequence ID" value="MQW34082.1"/>
    <property type="molecule type" value="Genomic_DNA"/>
</dbReference>
<feature type="transmembrane region" description="Helical" evidence="7">
    <location>
        <begin position="245"/>
        <end position="262"/>
    </location>
</feature>
<proteinExistence type="predicted"/>
<feature type="transmembrane region" description="Helical" evidence="7">
    <location>
        <begin position="133"/>
        <end position="152"/>
    </location>
</feature>
<keyword evidence="2" id="KW-1003">Cell membrane</keyword>
<evidence type="ECO:0000256" key="2">
    <source>
        <dbReference type="ARBA" id="ARBA00022475"/>
    </source>
</evidence>
<dbReference type="GO" id="GO:0044341">
    <property type="term" value="P:sodium-dependent phosphate transport"/>
    <property type="evidence" value="ECO:0007669"/>
    <property type="project" value="InterPro"/>
</dbReference>
<dbReference type="Pfam" id="PF01895">
    <property type="entry name" value="PhoU"/>
    <property type="match status" value="2"/>
</dbReference>
<feature type="transmembrane region" description="Helical" evidence="7">
    <location>
        <begin position="6"/>
        <end position="22"/>
    </location>
</feature>
<dbReference type="InterPro" id="IPR003841">
    <property type="entry name" value="Na/Pi_transpt"/>
</dbReference>
<dbReference type="Proteomes" id="UP000429484">
    <property type="component" value="Unassembled WGS sequence"/>
</dbReference>
<dbReference type="PANTHER" id="PTHR10010">
    <property type="entry name" value="SOLUTE CARRIER FAMILY 34 SODIUM PHOSPHATE , MEMBER 2-RELATED"/>
    <property type="match status" value="1"/>
</dbReference>
<dbReference type="SUPFAM" id="SSF109755">
    <property type="entry name" value="PhoU-like"/>
    <property type="match status" value="1"/>
</dbReference>
<evidence type="ECO:0000256" key="6">
    <source>
        <dbReference type="SAM" id="Coils"/>
    </source>
</evidence>
<dbReference type="GeneID" id="89578728"/>
<evidence type="ECO:0000256" key="7">
    <source>
        <dbReference type="SAM" id="Phobius"/>
    </source>
</evidence>
<evidence type="ECO:0000256" key="4">
    <source>
        <dbReference type="ARBA" id="ARBA00022989"/>
    </source>
</evidence>
<protein>
    <submittedName>
        <fullName evidence="9">Na/Pi cotransporter family protein</fullName>
    </submittedName>
</protein>
<reference evidence="9 10" key="1">
    <citation type="journal article" date="2013" name="Genome Biol.">
        <title>Comparative genomics of the core and accessory genomes of 48 Sinorhizobium strains comprising five genospecies.</title>
        <authorList>
            <person name="Sugawara M."/>
            <person name="Epstein B."/>
            <person name="Badgley B.D."/>
            <person name="Unno T."/>
            <person name="Xu L."/>
            <person name="Reese J."/>
            <person name="Gyaneshwar P."/>
            <person name="Denny R."/>
            <person name="Mudge J."/>
            <person name="Bharti A.K."/>
            <person name="Farmer A.D."/>
            <person name="May G.D."/>
            <person name="Woodward J.E."/>
            <person name="Medigue C."/>
            <person name="Vallenet D."/>
            <person name="Lajus A."/>
            <person name="Rouy Z."/>
            <person name="Martinez-Vaz B."/>
            <person name="Tiffin P."/>
            <person name="Young N.D."/>
            <person name="Sadowsky M.J."/>
        </authorList>
    </citation>
    <scope>NUCLEOTIDE SEQUENCE [LARGE SCALE GENOMIC DNA]</scope>
    <source>
        <strain evidence="9 10">N6B1</strain>
    </source>
</reference>
<dbReference type="InterPro" id="IPR038078">
    <property type="entry name" value="PhoU-like_sf"/>
</dbReference>
<evidence type="ECO:0000259" key="8">
    <source>
        <dbReference type="Pfam" id="PF01895"/>
    </source>
</evidence>
<feature type="domain" description="PhoU" evidence="8">
    <location>
        <begin position="342"/>
        <end position="420"/>
    </location>
</feature>
<comment type="subcellular location">
    <subcellularLocation>
        <location evidence="1">Cell membrane</location>
        <topology evidence="1">Multi-pass membrane protein</topology>
    </subcellularLocation>
</comment>
<feature type="transmembrane region" description="Helical" evidence="7">
    <location>
        <begin position="51"/>
        <end position="75"/>
    </location>
</feature>
<feature type="coiled-coil region" evidence="6">
    <location>
        <begin position="467"/>
        <end position="494"/>
    </location>
</feature>
<dbReference type="GO" id="GO:0005436">
    <property type="term" value="F:sodium:phosphate symporter activity"/>
    <property type="evidence" value="ECO:0007669"/>
    <property type="project" value="InterPro"/>
</dbReference>
<keyword evidence="3 7" id="KW-0812">Transmembrane</keyword>
<keyword evidence="4 7" id="KW-1133">Transmembrane helix</keyword>
<feature type="transmembrane region" description="Helical" evidence="7">
    <location>
        <begin position="95"/>
        <end position="121"/>
    </location>
</feature>
<feature type="transmembrane region" description="Helical" evidence="7">
    <location>
        <begin position="172"/>
        <end position="198"/>
    </location>
</feature>
<dbReference type="InterPro" id="IPR026022">
    <property type="entry name" value="PhoU_dom"/>
</dbReference>
<comment type="caution">
    <text evidence="9">The sequence shown here is derived from an EMBL/GenBank/DDBJ whole genome shotgun (WGS) entry which is preliminary data.</text>
</comment>
<evidence type="ECO:0000256" key="5">
    <source>
        <dbReference type="ARBA" id="ARBA00023136"/>
    </source>
</evidence>